<name>A0A0M0FAS1_CELCE</name>
<dbReference type="PANTHER" id="PTHR24220">
    <property type="entry name" value="IMPORT ATP-BINDING PROTEIN"/>
    <property type="match status" value="1"/>
</dbReference>
<evidence type="ECO:0000256" key="1">
    <source>
        <dbReference type="ARBA" id="ARBA00022741"/>
    </source>
</evidence>
<dbReference type="InterPro" id="IPR017871">
    <property type="entry name" value="ABC_transporter-like_CS"/>
</dbReference>
<evidence type="ECO:0000313" key="5">
    <source>
        <dbReference type="Proteomes" id="UP000037387"/>
    </source>
</evidence>
<dbReference type="InterPro" id="IPR003593">
    <property type="entry name" value="AAA+_ATPase"/>
</dbReference>
<dbReference type="PROSITE" id="PS00211">
    <property type="entry name" value="ABC_TRANSPORTER_1"/>
    <property type="match status" value="1"/>
</dbReference>
<evidence type="ECO:0000256" key="2">
    <source>
        <dbReference type="ARBA" id="ARBA00022840"/>
    </source>
</evidence>
<dbReference type="GO" id="GO:0016887">
    <property type="term" value="F:ATP hydrolysis activity"/>
    <property type="evidence" value="ECO:0007669"/>
    <property type="project" value="InterPro"/>
</dbReference>
<dbReference type="InterPro" id="IPR027417">
    <property type="entry name" value="P-loop_NTPase"/>
</dbReference>
<dbReference type="SMART" id="SM00382">
    <property type="entry name" value="AAA"/>
    <property type="match status" value="1"/>
</dbReference>
<keyword evidence="2" id="KW-0067">ATP-binding</keyword>
<dbReference type="PATRIC" id="fig|1350482.3.peg.347"/>
<dbReference type="InterPro" id="IPR003439">
    <property type="entry name" value="ABC_transporter-like_ATP-bd"/>
</dbReference>
<proteinExistence type="predicted"/>
<sequence>MSSVVVEGVTKSFGSRVLFEDRSFVVEPGQMTALTGPSGSGKSTLLNCVGLLEKLSAGSITVDGRDVTRLRPAGARRFRRDTLGYLFQNYALVDNASVRVNLQIARAPGHRGDLGLGIEEALKRVGLDGMEQVPVFQLSGGEQQRVALARLLVKAPTVVLADEPTGALDQVNADMVLDALRDLAAGGAAVLVATHSRHVVDACSDEVRIG</sequence>
<dbReference type="Proteomes" id="UP000037387">
    <property type="component" value="Unassembled WGS sequence"/>
</dbReference>
<reference evidence="4 5" key="1">
    <citation type="journal article" date="2015" name="Sci. Rep.">
        <title>Functional and structural properties of a novel cellulosome-like multienzyme complex: efficient glycoside hydrolysis of water-insoluble 7-xylosyl-10-deacetylpaclitaxel.</title>
        <authorList>
            <person name="Dou T.Y."/>
            <person name="Luan H.W."/>
            <person name="Ge G.B."/>
            <person name="Dong M.M."/>
            <person name="Zou H.F."/>
            <person name="He Y.Q."/>
            <person name="Cui P."/>
            <person name="Wang J.Y."/>
            <person name="Hao D.C."/>
            <person name="Yang S.L."/>
            <person name="Yang L."/>
        </authorList>
    </citation>
    <scope>NUCLEOTIDE SEQUENCE [LARGE SCALE GENOMIC DNA]</scope>
    <source>
        <strain evidence="4 5">F16</strain>
    </source>
</reference>
<dbReference type="GO" id="GO:0005524">
    <property type="term" value="F:ATP binding"/>
    <property type="evidence" value="ECO:0007669"/>
    <property type="project" value="UniProtKB-KW"/>
</dbReference>
<dbReference type="Gene3D" id="3.40.50.300">
    <property type="entry name" value="P-loop containing nucleotide triphosphate hydrolases"/>
    <property type="match status" value="1"/>
</dbReference>
<dbReference type="Pfam" id="PF00005">
    <property type="entry name" value="ABC_tran"/>
    <property type="match status" value="1"/>
</dbReference>
<gene>
    <name evidence="4" type="ORF">M768_01810</name>
</gene>
<dbReference type="GO" id="GO:0005886">
    <property type="term" value="C:plasma membrane"/>
    <property type="evidence" value="ECO:0007669"/>
    <property type="project" value="TreeGrafter"/>
</dbReference>
<dbReference type="AlphaFoldDB" id="A0A0M0FAS1"/>
<dbReference type="GO" id="GO:0022857">
    <property type="term" value="F:transmembrane transporter activity"/>
    <property type="evidence" value="ECO:0007669"/>
    <property type="project" value="TreeGrafter"/>
</dbReference>
<dbReference type="PANTHER" id="PTHR24220:SF86">
    <property type="entry name" value="ABC TRANSPORTER ABCH.1"/>
    <property type="match status" value="1"/>
</dbReference>
<dbReference type="RefSeq" id="WP_053369282.1">
    <property type="nucleotide sequence ID" value="NZ_KQ435288.1"/>
</dbReference>
<feature type="domain" description="ABC transporter" evidence="3">
    <location>
        <begin position="4"/>
        <end position="209"/>
    </location>
</feature>
<dbReference type="PROSITE" id="PS50893">
    <property type="entry name" value="ABC_TRANSPORTER_2"/>
    <property type="match status" value="1"/>
</dbReference>
<evidence type="ECO:0000259" key="3">
    <source>
        <dbReference type="PROSITE" id="PS50893"/>
    </source>
</evidence>
<evidence type="ECO:0000313" key="4">
    <source>
        <dbReference type="EMBL" id="KON74694.1"/>
    </source>
</evidence>
<accession>A0A0M0FAS1</accession>
<keyword evidence="5" id="KW-1185">Reference proteome</keyword>
<protein>
    <recommendedName>
        <fullName evidence="3">ABC transporter domain-containing protein</fullName>
    </recommendedName>
</protein>
<dbReference type="InterPro" id="IPR015854">
    <property type="entry name" value="ABC_transpr_LolD-like"/>
</dbReference>
<keyword evidence="1" id="KW-0547">Nucleotide-binding</keyword>
<dbReference type="SUPFAM" id="SSF52540">
    <property type="entry name" value="P-loop containing nucleoside triphosphate hydrolases"/>
    <property type="match status" value="1"/>
</dbReference>
<dbReference type="EMBL" id="ATNL01000006">
    <property type="protein sequence ID" value="KON74694.1"/>
    <property type="molecule type" value="Genomic_DNA"/>
</dbReference>
<comment type="caution">
    <text evidence="4">The sequence shown here is derived from an EMBL/GenBank/DDBJ whole genome shotgun (WGS) entry which is preliminary data.</text>
</comment>
<organism evidence="4 5">
    <name type="scientific">Cellulosimicrobium cellulans F16</name>
    <dbReference type="NCBI Taxonomy" id="1350482"/>
    <lineage>
        <taxon>Bacteria</taxon>
        <taxon>Bacillati</taxon>
        <taxon>Actinomycetota</taxon>
        <taxon>Actinomycetes</taxon>
        <taxon>Micrococcales</taxon>
        <taxon>Promicromonosporaceae</taxon>
        <taxon>Cellulosimicrobium</taxon>
    </lineage>
</organism>